<keyword evidence="3 5" id="KW-0238">DNA-binding</keyword>
<dbReference type="Gene3D" id="4.10.1040.10">
    <property type="entry name" value="DM DNA-binding domain"/>
    <property type="match status" value="1"/>
</dbReference>
<accession>A0A811KRT0</accession>
<evidence type="ECO:0000313" key="9">
    <source>
        <dbReference type="Proteomes" id="UP000614601"/>
    </source>
</evidence>
<sequence>MSDTLPSPDLPGVVSVELPAGTQIVVEAQVLTSDLDRTIAEQQAEQQPHDQLQAQPGQTVGGGKAMTAPRGSKGPVRTLFCRKCEGHGQQVVLKGHASSCPYNTCTCKTCANVMSMRANAIIRRYRTRTSECGLVLKPVHFKNGNTRLRVFPKFISEEECLPIPHEQRQRELQEQQNASVEKLALLNANGIDIPTKTSKSIYKTNSMRNLDEPITNEDPMPKRAQSHSPNKPGDSGFEDVKPEFNGSSMSSLYNNDQIFTESQNDQPPQQNEALVNALLQMVQQQRLSMNNYNDLYHLPTTSSSSINMPALLQKMQHQLTTTTAGEFTSTGFSQPISINSQLSGYYQPAERKEDIPCEYKAPEEYLSLTETLCLNSEGKKKLTNTRYQQFLAAVVDLEQQFMQDESNINGY</sequence>
<dbReference type="SUPFAM" id="SSF82927">
    <property type="entry name" value="Cysteine-rich DNA binding domain, (DM domain)"/>
    <property type="match status" value="1"/>
</dbReference>
<comment type="subcellular location">
    <subcellularLocation>
        <location evidence="5">Nucleus</location>
    </subcellularLocation>
</comment>
<dbReference type="InterPro" id="IPR036407">
    <property type="entry name" value="DM_DNA-bd_sf"/>
</dbReference>
<evidence type="ECO:0000256" key="4">
    <source>
        <dbReference type="ARBA" id="ARBA00023242"/>
    </source>
</evidence>
<keyword evidence="4 5" id="KW-0539">Nucleus</keyword>
<comment type="caution">
    <text evidence="8">The sequence shown here is derived from an EMBL/GenBank/DDBJ whole genome shotgun (WGS) entry which is preliminary data.</text>
</comment>
<keyword evidence="2 5" id="KW-0862">Zinc</keyword>
<dbReference type="InterPro" id="IPR001275">
    <property type="entry name" value="DM_DNA-bd"/>
</dbReference>
<proteinExistence type="predicted"/>
<dbReference type="Pfam" id="PF00751">
    <property type="entry name" value="DM"/>
    <property type="match status" value="1"/>
</dbReference>
<name>A0A811KRT0_9BILA</name>
<dbReference type="PROSITE" id="PS50809">
    <property type="entry name" value="DM_2"/>
    <property type="match status" value="1"/>
</dbReference>
<feature type="domain" description="DM" evidence="7">
    <location>
        <begin position="81"/>
        <end position="124"/>
    </location>
</feature>
<dbReference type="OrthoDB" id="6099493at2759"/>
<dbReference type="PANTHER" id="PTHR12322:SF53">
    <property type="entry name" value="DOUBLESEX-MAB RELATED 11E"/>
    <property type="match status" value="1"/>
</dbReference>
<gene>
    <name evidence="8" type="ORF">BOKJ2_LOCUS8342</name>
</gene>
<reference evidence="8" key="1">
    <citation type="submission" date="2020-09" db="EMBL/GenBank/DDBJ databases">
        <authorList>
            <person name="Kikuchi T."/>
        </authorList>
    </citation>
    <scope>NUCLEOTIDE SEQUENCE</scope>
    <source>
        <strain evidence="8">SH1</strain>
    </source>
</reference>
<dbReference type="GO" id="GO:0000978">
    <property type="term" value="F:RNA polymerase II cis-regulatory region sequence-specific DNA binding"/>
    <property type="evidence" value="ECO:0007669"/>
    <property type="project" value="TreeGrafter"/>
</dbReference>
<evidence type="ECO:0000259" key="7">
    <source>
        <dbReference type="PROSITE" id="PS50809"/>
    </source>
</evidence>
<feature type="region of interest" description="Disordered" evidence="6">
    <location>
        <begin position="42"/>
        <end position="71"/>
    </location>
</feature>
<dbReference type="Proteomes" id="UP000783686">
    <property type="component" value="Unassembled WGS sequence"/>
</dbReference>
<dbReference type="GO" id="GO:0046872">
    <property type="term" value="F:metal ion binding"/>
    <property type="evidence" value="ECO:0007669"/>
    <property type="project" value="UniProtKB-KW"/>
</dbReference>
<dbReference type="GO" id="GO:0000981">
    <property type="term" value="F:DNA-binding transcription factor activity, RNA polymerase II-specific"/>
    <property type="evidence" value="ECO:0007669"/>
    <property type="project" value="TreeGrafter"/>
</dbReference>
<keyword evidence="9" id="KW-1185">Reference proteome</keyword>
<evidence type="ECO:0000256" key="2">
    <source>
        <dbReference type="ARBA" id="ARBA00022833"/>
    </source>
</evidence>
<dbReference type="EMBL" id="CAJFCW020000004">
    <property type="protein sequence ID" value="CAG9112397.1"/>
    <property type="molecule type" value="Genomic_DNA"/>
</dbReference>
<dbReference type="InterPro" id="IPR026607">
    <property type="entry name" value="DMRT"/>
</dbReference>
<evidence type="ECO:0000256" key="1">
    <source>
        <dbReference type="ARBA" id="ARBA00022723"/>
    </source>
</evidence>
<dbReference type="PROSITE" id="PS40000">
    <property type="entry name" value="DM_1"/>
    <property type="match status" value="1"/>
</dbReference>
<dbReference type="GO" id="GO:0007548">
    <property type="term" value="P:sex differentiation"/>
    <property type="evidence" value="ECO:0007669"/>
    <property type="project" value="TreeGrafter"/>
</dbReference>
<feature type="DNA-binding region" description="DM" evidence="5">
    <location>
        <begin position="81"/>
        <end position="124"/>
    </location>
</feature>
<dbReference type="AlphaFoldDB" id="A0A811KRT0"/>
<evidence type="ECO:0000256" key="3">
    <source>
        <dbReference type="ARBA" id="ARBA00023125"/>
    </source>
</evidence>
<evidence type="ECO:0000313" key="8">
    <source>
        <dbReference type="EMBL" id="CAD5219234.1"/>
    </source>
</evidence>
<feature type="compositionally biased region" description="Polar residues" evidence="6">
    <location>
        <begin position="42"/>
        <end position="58"/>
    </location>
</feature>
<dbReference type="GO" id="GO:0005634">
    <property type="term" value="C:nucleus"/>
    <property type="evidence" value="ECO:0007669"/>
    <property type="project" value="UniProtKB-SubCell"/>
</dbReference>
<dbReference type="Proteomes" id="UP000614601">
    <property type="component" value="Unassembled WGS sequence"/>
</dbReference>
<evidence type="ECO:0000256" key="6">
    <source>
        <dbReference type="SAM" id="MobiDB-lite"/>
    </source>
</evidence>
<feature type="region of interest" description="Disordered" evidence="6">
    <location>
        <begin position="202"/>
        <end position="252"/>
    </location>
</feature>
<protein>
    <recommendedName>
        <fullName evidence="7">DM domain-containing protein</fullName>
    </recommendedName>
</protein>
<dbReference type="SMART" id="SM00301">
    <property type="entry name" value="DM"/>
    <property type="match status" value="1"/>
</dbReference>
<dbReference type="PANTHER" id="PTHR12322">
    <property type="entry name" value="DOUBLESEX AND MAB-3 RELATED TRANSCRIPTION FACTOR DMRT"/>
    <property type="match status" value="1"/>
</dbReference>
<organism evidence="8 9">
    <name type="scientific">Bursaphelenchus okinawaensis</name>
    <dbReference type="NCBI Taxonomy" id="465554"/>
    <lineage>
        <taxon>Eukaryota</taxon>
        <taxon>Metazoa</taxon>
        <taxon>Ecdysozoa</taxon>
        <taxon>Nematoda</taxon>
        <taxon>Chromadorea</taxon>
        <taxon>Rhabditida</taxon>
        <taxon>Tylenchina</taxon>
        <taxon>Tylenchomorpha</taxon>
        <taxon>Aphelenchoidea</taxon>
        <taxon>Aphelenchoididae</taxon>
        <taxon>Bursaphelenchus</taxon>
    </lineage>
</organism>
<evidence type="ECO:0000256" key="5">
    <source>
        <dbReference type="PROSITE-ProRule" id="PRU00070"/>
    </source>
</evidence>
<keyword evidence="1 5" id="KW-0479">Metal-binding</keyword>
<dbReference type="EMBL" id="CAJFDH010000004">
    <property type="protein sequence ID" value="CAD5219234.1"/>
    <property type="molecule type" value="Genomic_DNA"/>
</dbReference>